<name>A0A167M6X4_PHYB8</name>
<dbReference type="InParanoid" id="A0A167M6X4"/>
<evidence type="ECO:0000313" key="3">
    <source>
        <dbReference type="Proteomes" id="UP000077315"/>
    </source>
</evidence>
<evidence type="ECO:0000313" key="2">
    <source>
        <dbReference type="EMBL" id="OAD71984.1"/>
    </source>
</evidence>
<sequence length="102" mass="11844">MPSRSIWRVRGHTGYHRRQQQDKTTEKVEHHFVKVLGKSIYSLQNQMQQGIKGSIVARMTVQKEASASKVREHIAVYQDPRYQGHPAVGASRECQKQWEEKS</sequence>
<evidence type="ECO:0000256" key="1">
    <source>
        <dbReference type="SAM" id="MobiDB-lite"/>
    </source>
</evidence>
<dbReference type="VEuPathDB" id="FungiDB:PHYBLDRAFT_169894"/>
<reference evidence="3" key="1">
    <citation type="submission" date="2015-06" db="EMBL/GenBank/DDBJ databases">
        <title>Expansion of signal transduction pathways in fungi by whole-genome duplication.</title>
        <authorList>
            <consortium name="DOE Joint Genome Institute"/>
            <person name="Corrochano L.M."/>
            <person name="Kuo A."/>
            <person name="Marcet-Houben M."/>
            <person name="Polaino S."/>
            <person name="Salamov A."/>
            <person name="Villalobos J.M."/>
            <person name="Alvarez M.I."/>
            <person name="Avalos J."/>
            <person name="Benito E.P."/>
            <person name="Benoit I."/>
            <person name="Burger G."/>
            <person name="Camino L.P."/>
            <person name="Canovas D."/>
            <person name="Cerda-Olmedo E."/>
            <person name="Cheng J.-F."/>
            <person name="Dominguez A."/>
            <person name="Elias M."/>
            <person name="Eslava A.P."/>
            <person name="Glaser F."/>
            <person name="Grimwood J."/>
            <person name="Gutierrez G."/>
            <person name="Heitman J."/>
            <person name="Henrissat B."/>
            <person name="Iturriaga E.A."/>
            <person name="Lang B.F."/>
            <person name="Lavin J.L."/>
            <person name="Lee S."/>
            <person name="Li W."/>
            <person name="Lindquist E."/>
            <person name="Lopez-Garcia S."/>
            <person name="Luque E.M."/>
            <person name="Marcos A.T."/>
            <person name="Martin J."/>
            <person name="McCluskey K."/>
            <person name="Medina H.R."/>
            <person name="Miralles-Duran A."/>
            <person name="Miyazaki A."/>
            <person name="Munoz-Torres E."/>
            <person name="Oguiza J.A."/>
            <person name="Ohm R."/>
            <person name="Olmedo M."/>
            <person name="Orejas M."/>
            <person name="Ortiz-Castellanos L."/>
            <person name="Pisabarro A.G."/>
            <person name="Rodriguez-Romero J."/>
            <person name="Ruiz-Herrera J."/>
            <person name="Ruiz-Vazquez R."/>
            <person name="Sanz C."/>
            <person name="Schackwitz W."/>
            <person name="Schmutz J."/>
            <person name="Shahriari M."/>
            <person name="Shelest E."/>
            <person name="Silva-Franco F."/>
            <person name="Soanes D."/>
            <person name="Syed K."/>
            <person name="Tagua V.G."/>
            <person name="Talbot N.J."/>
            <person name="Thon M."/>
            <person name="De vries R.P."/>
            <person name="Wiebenga A."/>
            <person name="Yadav J.S."/>
            <person name="Braun E.L."/>
            <person name="Baker S."/>
            <person name="Garre V."/>
            <person name="Horwitz B."/>
            <person name="Torres-Martinez S."/>
            <person name="Idnurm A."/>
            <person name="Herrera-Estrella A."/>
            <person name="Gabaldon T."/>
            <person name="Grigoriev I.V."/>
        </authorList>
    </citation>
    <scope>NUCLEOTIDE SEQUENCE [LARGE SCALE GENOMIC DNA]</scope>
    <source>
        <strain evidence="3">NRRL 1555(-)</strain>
    </source>
</reference>
<proteinExistence type="predicted"/>
<dbReference type="GeneID" id="28997103"/>
<protein>
    <submittedName>
        <fullName evidence="2">Uncharacterized protein</fullName>
    </submittedName>
</protein>
<feature type="region of interest" description="Disordered" evidence="1">
    <location>
        <begin position="1"/>
        <end position="26"/>
    </location>
</feature>
<dbReference type="Proteomes" id="UP000077315">
    <property type="component" value="Unassembled WGS sequence"/>
</dbReference>
<feature type="compositionally biased region" description="Basic and acidic residues" evidence="1">
    <location>
        <begin position="93"/>
        <end position="102"/>
    </location>
</feature>
<dbReference type="RefSeq" id="XP_018290024.1">
    <property type="nucleotide sequence ID" value="XM_018436197.1"/>
</dbReference>
<dbReference type="AlphaFoldDB" id="A0A167M6X4"/>
<feature type="region of interest" description="Disordered" evidence="1">
    <location>
        <begin position="83"/>
        <end position="102"/>
    </location>
</feature>
<accession>A0A167M6X4</accession>
<feature type="compositionally biased region" description="Basic residues" evidence="1">
    <location>
        <begin position="7"/>
        <end position="18"/>
    </location>
</feature>
<keyword evidence="3" id="KW-1185">Reference proteome</keyword>
<dbReference type="EMBL" id="KV440984">
    <property type="protein sequence ID" value="OAD71984.1"/>
    <property type="molecule type" value="Genomic_DNA"/>
</dbReference>
<gene>
    <name evidence="2" type="ORF">PHYBLDRAFT_169894</name>
</gene>
<organism evidence="2 3">
    <name type="scientific">Phycomyces blakesleeanus (strain ATCC 8743b / DSM 1359 / FGSC 10004 / NBRC 33097 / NRRL 1555)</name>
    <dbReference type="NCBI Taxonomy" id="763407"/>
    <lineage>
        <taxon>Eukaryota</taxon>
        <taxon>Fungi</taxon>
        <taxon>Fungi incertae sedis</taxon>
        <taxon>Mucoromycota</taxon>
        <taxon>Mucoromycotina</taxon>
        <taxon>Mucoromycetes</taxon>
        <taxon>Mucorales</taxon>
        <taxon>Phycomycetaceae</taxon>
        <taxon>Phycomyces</taxon>
    </lineage>
</organism>